<organism evidence="9 10">
    <name type="scientific">Granulicella cerasi</name>
    <dbReference type="NCBI Taxonomy" id="741063"/>
    <lineage>
        <taxon>Bacteria</taxon>
        <taxon>Pseudomonadati</taxon>
        <taxon>Acidobacteriota</taxon>
        <taxon>Terriglobia</taxon>
        <taxon>Terriglobales</taxon>
        <taxon>Acidobacteriaceae</taxon>
        <taxon>Granulicella</taxon>
    </lineage>
</organism>
<keyword evidence="6" id="KW-0998">Cell outer membrane</keyword>
<evidence type="ECO:0000256" key="4">
    <source>
        <dbReference type="ARBA" id="ARBA00022692"/>
    </source>
</evidence>
<keyword evidence="10" id="KW-1185">Reference proteome</keyword>
<gene>
    <name evidence="9" type="ORF">ACFQBQ_05565</name>
</gene>
<feature type="signal peptide" evidence="7">
    <location>
        <begin position="1"/>
        <end position="24"/>
    </location>
</feature>
<keyword evidence="3" id="KW-1134">Transmembrane beta strand</keyword>
<keyword evidence="7" id="KW-0732">Signal</keyword>
<evidence type="ECO:0000256" key="3">
    <source>
        <dbReference type="ARBA" id="ARBA00022452"/>
    </source>
</evidence>
<proteinExistence type="predicted"/>
<dbReference type="SUPFAM" id="SSF49452">
    <property type="entry name" value="Starch-binding domain-like"/>
    <property type="match status" value="1"/>
</dbReference>
<evidence type="ECO:0000259" key="8">
    <source>
        <dbReference type="Pfam" id="PF25183"/>
    </source>
</evidence>
<dbReference type="Pfam" id="PF13620">
    <property type="entry name" value="CarboxypepD_reg"/>
    <property type="match status" value="1"/>
</dbReference>
<dbReference type="PANTHER" id="PTHR30069:SF46">
    <property type="entry name" value="OAR PROTEIN"/>
    <property type="match status" value="1"/>
</dbReference>
<reference evidence="10" key="1">
    <citation type="journal article" date="2019" name="Int. J. Syst. Evol. Microbiol.">
        <title>The Global Catalogue of Microorganisms (GCM) 10K type strain sequencing project: providing services to taxonomists for standard genome sequencing and annotation.</title>
        <authorList>
            <consortium name="The Broad Institute Genomics Platform"/>
            <consortium name="The Broad Institute Genome Sequencing Center for Infectious Disease"/>
            <person name="Wu L."/>
            <person name="Ma J."/>
        </authorList>
    </citation>
    <scope>NUCLEOTIDE SEQUENCE [LARGE SCALE GENOMIC DNA]</scope>
    <source>
        <strain evidence="10">CGMCC 1.16026</strain>
    </source>
</reference>
<dbReference type="SUPFAM" id="SSF56935">
    <property type="entry name" value="Porins"/>
    <property type="match status" value="1"/>
</dbReference>
<evidence type="ECO:0000313" key="9">
    <source>
        <dbReference type="EMBL" id="MFC6645068.1"/>
    </source>
</evidence>
<dbReference type="InterPro" id="IPR057601">
    <property type="entry name" value="Oar-like_b-barrel"/>
</dbReference>
<evidence type="ECO:0000256" key="2">
    <source>
        <dbReference type="ARBA" id="ARBA00022448"/>
    </source>
</evidence>
<dbReference type="RefSeq" id="WP_263371464.1">
    <property type="nucleotide sequence ID" value="NZ_JAGSYD010000003.1"/>
</dbReference>
<evidence type="ECO:0000313" key="10">
    <source>
        <dbReference type="Proteomes" id="UP001596391"/>
    </source>
</evidence>
<dbReference type="Gene3D" id="2.60.40.1120">
    <property type="entry name" value="Carboxypeptidase-like, regulatory domain"/>
    <property type="match status" value="1"/>
</dbReference>
<dbReference type="PANTHER" id="PTHR30069">
    <property type="entry name" value="TONB-DEPENDENT OUTER MEMBRANE RECEPTOR"/>
    <property type="match status" value="1"/>
</dbReference>
<comment type="subcellular location">
    <subcellularLocation>
        <location evidence="1">Cell outer membrane</location>
        <topology evidence="1">Multi-pass membrane protein</topology>
    </subcellularLocation>
</comment>
<evidence type="ECO:0000256" key="1">
    <source>
        <dbReference type="ARBA" id="ARBA00004571"/>
    </source>
</evidence>
<name>A0ABW1ZA56_9BACT</name>
<keyword evidence="2" id="KW-0813">Transport</keyword>
<protein>
    <submittedName>
        <fullName evidence="9">Carboxypeptidase regulatory-like domain-containing protein</fullName>
    </submittedName>
</protein>
<dbReference type="InterPro" id="IPR039426">
    <property type="entry name" value="TonB-dep_rcpt-like"/>
</dbReference>
<sequence>MSKRLTRYSTLFAAAAIVSASALGQALSGLSGTVTDPSKSVLPGAKITLKNNATGVVRMTKANGSGFYNFPSVEPGVYTLRVEDEGFQAYVLSNITLKAASSSGADVAMTLGSASESVSVNAASVMLDTTDASLGDNFNEKQIKELPINGRDYARLSLLTPGAVARSRYISDISFDGLHTVHNQFSIDGIDASRVDQPYMANGYERGARLLTGSLETIQEFRAQTSGYAAEYGRAAGSLVNIVTKTGTNKVHGEVYDFFRNEALDSRNYFAPKSSFPEKPVFRFNDFGGNISGPLVKDKTFYFFNYEGSRQTIGVIGSGSVLSDSARATALTNHPELAPILADMPIGNNGAISADLTASRYVSNTQVKENTGSVRIDHHFSQKDSIFGRFNLNDTSTFGPLAGVTTTALGINDHQNVPLRTTNFALGEQHMFNSHIINDALFGIQRWAATIESRENIPTVNISGVDAAVGSRGYSMGNNNSFQWGDSVTWVHGKHTIKFGGTIYRIQLNNKSVTNATISYANIQAFKDNTLQTATQSASQPGLGTRATQYGGYVQDSWQIIPTLTINYGIRYDFASNPHDKFFATRSFDPRTGDLMPAGHDYFQENYSNWSPRLGAAWAVTPRTVVKAAGGVFYQAYPVGFGQYYAPLNTLPGNYSLNQVNAPGLSYPIDSYIALGALTPTGYGFPSHKPDIFSEQWNLSVAQDFGHGTAVQASYVGNKGWNLWRQYNINLYVQNQTYRPNTKFGNVFLEGNNGSSLYNGMNLQLKQQMGKGLSFTGNYTWGHVIDDVQDQGLYSSDPQDVNNLKAERGNGSGDVRNNFSYSFLYSIPMGEGHSFLGNSNEIVKRLASGWNLNSLGILRSGVTSNVTMSGINSYGNLNYTNQRPNVVAGTSKYVAKGFTGTYINYLNRAAWTTPAAGTFGNSSRNTIYGPRFNQVDASLTKDTKITTTSTLQFRAEMFNILNHPNFGFPNVAWTPTSSTFGTISSTFGNTLGFGTARQVQFGLKYMF</sequence>
<keyword evidence="4" id="KW-0812">Transmembrane</keyword>
<dbReference type="Gene3D" id="2.40.170.20">
    <property type="entry name" value="TonB-dependent receptor, beta-barrel domain"/>
    <property type="match status" value="1"/>
</dbReference>
<keyword evidence="5" id="KW-0472">Membrane</keyword>
<evidence type="ECO:0000256" key="7">
    <source>
        <dbReference type="SAM" id="SignalP"/>
    </source>
</evidence>
<evidence type="ECO:0000256" key="6">
    <source>
        <dbReference type="ARBA" id="ARBA00023237"/>
    </source>
</evidence>
<dbReference type="Proteomes" id="UP001596391">
    <property type="component" value="Unassembled WGS sequence"/>
</dbReference>
<dbReference type="InterPro" id="IPR036942">
    <property type="entry name" value="Beta-barrel_TonB_sf"/>
</dbReference>
<evidence type="ECO:0000256" key="5">
    <source>
        <dbReference type="ARBA" id="ARBA00023136"/>
    </source>
</evidence>
<feature type="domain" description="TonB-dependent transporter Oar-like beta-barrel" evidence="8">
    <location>
        <begin position="243"/>
        <end position="1000"/>
    </location>
</feature>
<dbReference type="InterPro" id="IPR013784">
    <property type="entry name" value="Carb-bd-like_fold"/>
</dbReference>
<dbReference type="EMBL" id="JBHSWI010000001">
    <property type="protein sequence ID" value="MFC6645068.1"/>
    <property type="molecule type" value="Genomic_DNA"/>
</dbReference>
<feature type="chain" id="PRO_5046714448" evidence="7">
    <location>
        <begin position="25"/>
        <end position="1007"/>
    </location>
</feature>
<dbReference type="Pfam" id="PF25183">
    <property type="entry name" value="OMP_b-brl_4"/>
    <property type="match status" value="1"/>
</dbReference>
<comment type="caution">
    <text evidence="9">The sequence shown here is derived from an EMBL/GenBank/DDBJ whole genome shotgun (WGS) entry which is preliminary data.</text>
</comment>
<accession>A0ABW1ZA56</accession>